<organism evidence="8 9">
    <name type="scientific">Cutaneotrichosporon spelunceum</name>
    <dbReference type="NCBI Taxonomy" id="1672016"/>
    <lineage>
        <taxon>Eukaryota</taxon>
        <taxon>Fungi</taxon>
        <taxon>Dikarya</taxon>
        <taxon>Basidiomycota</taxon>
        <taxon>Agaricomycotina</taxon>
        <taxon>Tremellomycetes</taxon>
        <taxon>Trichosporonales</taxon>
        <taxon>Trichosporonaceae</taxon>
        <taxon>Cutaneotrichosporon</taxon>
    </lineage>
</organism>
<evidence type="ECO:0000256" key="3">
    <source>
        <dbReference type="ARBA" id="ARBA00022737"/>
    </source>
</evidence>
<evidence type="ECO:0000256" key="4">
    <source>
        <dbReference type="ARBA" id="ARBA00022803"/>
    </source>
</evidence>
<dbReference type="FunFam" id="2.40.100.10:FF:000025">
    <property type="entry name" value="Peptidyl-prolyl cis-trans isomerase CYP19-2"/>
    <property type="match status" value="1"/>
</dbReference>
<dbReference type="SMART" id="SM00028">
    <property type="entry name" value="TPR"/>
    <property type="match status" value="2"/>
</dbReference>
<dbReference type="EMBL" id="BTCM01000002">
    <property type="protein sequence ID" value="GMK55894.1"/>
    <property type="molecule type" value="Genomic_DNA"/>
</dbReference>
<dbReference type="InterPro" id="IPR011990">
    <property type="entry name" value="TPR-like_helical_dom_sf"/>
</dbReference>
<dbReference type="SUPFAM" id="SSF50891">
    <property type="entry name" value="Cyclophilin-like"/>
    <property type="match status" value="1"/>
</dbReference>
<dbReference type="Proteomes" id="UP001222932">
    <property type="component" value="Unassembled WGS sequence"/>
</dbReference>
<dbReference type="PANTHER" id="PTHR11071:SF561">
    <property type="entry name" value="PEPTIDYL-PROLYL CIS-TRANS ISOMERASE D-RELATED"/>
    <property type="match status" value="1"/>
</dbReference>
<keyword evidence="5" id="KW-0697">Rotamase</keyword>
<keyword evidence="4" id="KW-0802">TPR repeat</keyword>
<sequence>MPNKVAYFDISIAGEPAGRIEFELFDDVVPKTAANFERLCVGDKTNDNGTKLAYAGSCFHRCIKGFMLQGGDFTRGDGTGGESIYGEKFADENFILKHDKPMLLSMANAGPNTNGSQFFITTVPTPHLDGKHVVFGRVRNNRALVRRIEDLPTNPSDRPLEEVKITAAGVLDEAEVEKEDAARARAAAAAVSGGEDVFEDYPADEEKVDLEKPEAALNVAQTLRALGNAAFKAGDSTVALAKYQKALRYLDVHPVLPNDAPAELVADFRSTRFPCLTNGSLVALKVTPQQTKLAESLASRALNVADLTSAEKGKALYRRGAARIALKDLDGAEQDLAEANKLVPGDAGVAKALADVRTKKKAALDKQRAAYSKMFG</sequence>
<protein>
    <recommendedName>
        <fullName evidence="2">peptidylprolyl isomerase</fullName>
        <ecNumber evidence="2">5.2.1.8</ecNumber>
    </recommendedName>
</protein>
<dbReference type="PRINTS" id="PR00153">
    <property type="entry name" value="CSAPPISMRASE"/>
</dbReference>
<evidence type="ECO:0000256" key="5">
    <source>
        <dbReference type="ARBA" id="ARBA00023110"/>
    </source>
</evidence>
<dbReference type="AlphaFoldDB" id="A0AAD3TSM8"/>
<evidence type="ECO:0000313" key="9">
    <source>
        <dbReference type="Proteomes" id="UP001222932"/>
    </source>
</evidence>
<evidence type="ECO:0000256" key="6">
    <source>
        <dbReference type="ARBA" id="ARBA00023235"/>
    </source>
</evidence>
<dbReference type="Pfam" id="PF00160">
    <property type="entry name" value="Pro_isomerase"/>
    <property type="match status" value="1"/>
</dbReference>
<evidence type="ECO:0000256" key="2">
    <source>
        <dbReference type="ARBA" id="ARBA00013194"/>
    </source>
</evidence>
<dbReference type="GO" id="GO:0003755">
    <property type="term" value="F:peptidyl-prolyl cis-trans isomerase activity"/>
    <property type="evidence" value="ECO:0007669"/>
    <property type="project" value="UniProtKB-KW"/>
</dbReference>
<evidence type="ECO:0000313" key="8">
    <source>
        <dbReference type="EMBL" id="GMK55894.1"/>
    </source>
</evidence>
<dbReference type="InterPro" id="IPR019734">
    <property type="entry name" value="TPR_rpt"/>
</dbReference>
<accession>A0AAD3TSM8</accession>
<name>A0AAD3TSM8_9TREE</name>
<proteinExistence type="predicted"/>
<dbReference type="Gene3D" id="2.40.100.10">
    <property type="entry name" value="Cyclophilin-like"/>
    <property type="match status" value="1"/>
</dbReference>
<dbReference type="Gene3D" id="1.25.40.10">
    <property type="entry name" value="Tetratricopeptide repeat domain"/>
    <property type="match status" value="1"/>
</dbReference>
<dbReference type="PANTHER" id="PTHR11071">
    <property type="entry name" value="PEPTIDYL-PROLYL CIS-TRANS ISOMERASE"/>
    <property type="match status" value="1"/>
</dbReference>
<evidence type="ECO:0000259" key="7">
    <source>
        <dbReference type="PROSITE" id="PS50072"/>
    </source>
</evidence>
<keyword evidence="6" id="KW-0413">Isomerase</keyword>
<dbReference type="InterPro" id="IPR002130">
    <property type="entry name" value="Cyclophilin-type_PPIase_dom"/>
</dbReference>
<keyword evidence="3" id="KW-0677">Repeat</keyword>
<gene>
    <name evidence="8" type="primary">CPR6</name>
    <name evidence="8" type="ORF">CspeluHIS016_0209500</name>
</gene>
<comment type="caution">
    <text evidence="8">The sequence shown here is derived from an EMBL/GenBank/DDBJ whole genome shotgun (WGS) entry which is preliminary data.</text>
</comment>
<dbReference type="SUPFAM" id="SSF48452">
    <property type="entry name" value="TPR-like"/>
    <property type="match status" value="1"/>
</dbReference>
<reference evidence="8" key="2">
    <citation type="submission" date="2023-06" db="EMBL/GenBank/DDBJ databases">
        <authorList>
            <person name="Kobayashi Y."/>
            <person name="Kayamori A."/>
            <person name="Aoki K."/>
            <person name="Shiwa Y."/>
            <person name="Fujita N."/>
            <person name="Sugita T."/>
            <person name="Iwasaki W."/>
            <person name="Tanaka N."/>
            <person name="Takashima M."/>
        </authorList>
    </citation>
    <scope>NUCLEOTIDE SEQUENCE</scope>
    <source>
        <strain evidence="8">HIS016</strain>
    </source>
</reference>
<dbReference type="InterPro" id="IPR029000">
    <property type="entry name" value="Cyclophilin-like_dom_sf"/>
</dbReference>
<comment type="catalytic activity">
    <reaction evidence="1">
        <text>[protein]-peptidylproline (omega=180) = [protein]-peptidylproline (omega=0)</text>
        <dbReference type="Rhea" id="RHEA:16237"/>
        <dbReference type="Rhea" id="RHEA-COMP:10747"/>
        <dbReference type="Rhea" id="RHEA-COMP:10748"/>
        <dbReference type="ChEBI" id="CHEBI:83833"/>
        <dbReference type="ChEBI" id="CHEBI:83834"/>
        <dbReference type="EC" id="5.2.1.8"/>
    </reaction>
</comment>
<dbReference type="GO" id="GO:0005737">
    <property type="term" value="C:cytoplasm"/>
    <property type="evidence" value="ECO:0007669"/>
    <property type="project" value="TreeGrafter"/>
</dbReference>
<dbReference type="PROSITE" id="PS50072">
    <property type="entry name" value="CSA_PPIASE_2"/>
    <property type="match status" value="1"/>
</dbReference>
<reference evidence="8" key="1">
    <citation type="journal article" date="2023" name="BMC Genomics">
        <title>Chromosome-level genome assemblies of Cutaneotrichosporon spp. (Trichosporonales, Basidiomycota) reveal imbalanced evolution between nucleotide sequences and chromosome synteny.</title>
        <authorList>
            <person name="Kobayashi Y."/>
            <person name="Kayamori A."/>
            <person name="Aoki K."/>
            <person name="Shiwa Y."/>
            <person name="Matsutani M."/>
            <person name="Fujita N."/>
            <person name="Sugita T."/>
            <person name="Iwasaki W."/>
            <person name="Tanaka N."/>
            <person name="Takashima M."/>
        </authorList>
    </citation>
    <scope>NUCLEOTIDE SEQUENCE</scope>
    <source>
        <strain evidence="8">HIS016</strain>
    </source>
</reference>
<dbReference type="FunFam" id="1.25.40.10:FF:000029">
    <property type="entry name" value="peptidyl-prolyl cis-trans isomerase D"/>
    <property type="match status" value="1"/>
</dbReference>
<dbReference type="GO" id="GO:0042026">
    <property type="term" value="P:protein refolding"/>
    <property type="evidence" value="ECO:0007669"/>
    <property type="project" value="UniProtKB-ARBA"/>
</dbReference>
<evidence type="ECO:0000256" key="1">
    <source>
        <dbReference type="ARBA" id="ARBA00000971"/>
    </source>
</evidence>
<feature type="domain" description="PPIase cyclophilin-type" evidence="7">
    <location>
        <begin position="7"/>
        <end position="170"/>
    </location>
</feature>
<dbReference type="EC" id="5.2.1.8" evidence="2"/>
<keyword evidence="9" id="KW-1185">Reference proteome</keyword>
<dbReference type="GO" id="GO:0016018">
    <property type="term" value="F:cyclosporin A binding"/>
    <property type="evidence" value="ECO:0007669"/>
    <property type="project" value="TreeGrafter"/>
</dbReference>
<dbReference type="CDD" id="cd01926">
    <property type="entry name" value="cyclophilin_ABH_like"/>
    <property type="match status" value="1"/>
</dbReference>